<dbReference type="SUPFAM" id="SSF53474">
    <property type="entry name" value="alpha/beta-Hydrolases"/>
    <property type="match status" value="2"/>
</dbReference>
<dbReference type="EMBL" id="JARGYC010000007">
    <property type="protein sequence ID" value="MDF0599988.1"/>
    <property type="molecule type" value="Genomic_DNA"/>
</dbReference>
<dbReference type="AlphaFoldDB" id="A0AAE3NL92"/>
<dbReference type="Gene3D" id="3.40.50.1820">
    <property type="entry name" value="alpha/beta hydrolase"/>
    <property type="match status" value="1"/>
</dbReference>
<reference evidence="1" key="1">
    <citation type="submission" date="2023-03" db="EMBL/GenBank/DDBJ databases">
        <title>Multiphase analysis and comparison of six strains from genera Psychromarinibacter, Lutimaribacter, and Maritimibacter, including a novel species: Psychromarinibacter sediminicola sp. nov.</title>
        <authorList>
            <person name="Wang Y.-H."/>
            <person name="Ye M.-Q."/>
            <person name="Du Z.-J."/>
        </authorList>
    </citation>
    <scope>NUCLEOTIDE SEQUENCE</scope>
    <source>
        <strain evidence="1">C21-152</strain>
    </source>
</reference>
<dbReference type="InterPro" id="IPR029058">
    <property type="entry name" value="AB_hydrolase_fold"/>
</dbReference>
<comment type="caution">
    <text evidence="1">The sequence shown here is derived from an EMBL/GenBank/DDBJ whole genome shotgun (WGS) entry which is preliminary data.</text>
</comment>
<protein>
    <submittedName>
        <fullName evidence="1">Alpha/beta fold hydrolase</fullName>
    </submittedName>
</protein>
<sequence length="313" mass="33739">MPLLRVNAVGAAPALHGAGDLDAALRAAAAALPPGAPVIVLVHGYKYAPSRAATDPHRHIFSLAPPRGCWKTLSWPRHLGFGRGRRGEGLCIAFGWEARGSIWSAWGAARDAGIALAETIARLRHYHSGPVDMVAHSLGARVCLAALRRAPAGSVGRMVLMAAAEFRGTAATAMAAPAGRTAEVLNITTRENDLFDAGIEWVLRPPERGDRTLGEGLRLANWLDIQIDAPATRRALERLGFHVPPPKRRVCHWAPYLRPGLLLFYAALLRDRDRLSLPHLRRALPASAEPRWARLRPARAGSGAGASHPQPEF</sequence>
<proteinExistence type="predicted"/>
<keyword evidence="1" id="KW-0378">Hydrolase</keyword>
<evidence type="ECO:0000313" key="1">
    <source>
        <dbReference type="EMBL" id="MDF0599988.1"/>
    </source>
</evidence>
<organism evidence="1 2">
    <name type="scientific">Psychromarinibacter sediminicola</name>
    <dbReference type="NCBI Taxonomy" id="3033385"/>
    <lineage>
        <taxon>Bacteria</taxon>
        <taxon>Pseudomonadati</taxon>
        <taxon>Pseudomonadota</taxon>
        <taxon>Alphaproteobacteria</taxon>
        <taxon>Rhodobacterales</taxon>
        <taxon>Paracoccaceae</taxon>
        <taxon>Psychromarinibacter</taxon>
    </lineage>
</organism>
<keyword evidence="2" id="KW-1185">Reference proteome</keyword>
<dbReference type="GO" id="GO:0016787">
    <property type="term" value="F:hydrolase activity"/>
    <property type="evidence" value="ECO:0007669"/>
    <property type="project" value="UniProtKB-KW"/>
</dbReference>
<gene>
    <name evidence="1" type="ORF">P1J78_04520</name>
</gene>
<evidence type="ECO:0000313" key="2">
    <source>
        <dbReference type="Proteomes" id="UP001220964"/>
    </source>
</evidence>
<dbReference type="Proteomes" id="UP001220964">
    <property type="component" value="Unassembled WGS sequence"/>
</dbReference>
<name>A0AAE3NL92_9RHOB</name>
<dbReference type="RefSeq" id="WP_275566131.1">
    <property type="nucleotide sequence ID" value="NZ_JARGYC010000007.1"/>
</dbReference>
<accession>A0AAE3NL92</accession>